<evidence type="ECO:0000256" key="6">
    <source>
        <dbReference type="SAM" id="MobiDB-lite"/>
    </source>
</evidence>
<protein>
    <recommendedName>
        <fullName evidence="5">Peptidyl-prolyl cis-trans isomerase</fullName>
        <shortName evidence="5">PPIase</shortName>
        <ecNumber evidence="5">5.2.1.8</ecNumber>
    </recommendedName>
</protein>
<dbReference type="RefSeq" id="WP_119053036.1">
    <property type="nucleotide sequence ID" value="NZ_CP032157.1"/>
</dbReference>
<dbReference type="SUPFAM" id="SSF50891">
    <property type="entry name" value="Cyclophilin-like"/>
    <property type="match status" value="1"/>
</dbReference>
<gene>
    <name evidence="8" type="ORF">D3H65_25665</name>
</gene>
<proteinExistence type="inferred from homology"/>
<keyword evidence="3 5" id="KW-0697">Rotamase</keyword>
<dbReference type="Gene3D" id="2.40.100.10">
    <property type="entry name" value="Cyclophilin-like"/>
    <property type="match status" value="1"/>
</dbReference>
<comment type="similarity">
    <text evidence="2 5">Belongs to the cyclophilin-type PPIase family.</text>
</comment>
<keyword evidence="4 5" id="KW-0413">Isomerase</keyword>
<evidence type="ECO:0000256" key="2">
    <source>
        <dbReference type="ARBA" id="ARBA00007365"/>
    </source>
</evidence>
<evidence type="ECO:0000256" key="1">
    <source>
        <dbReference type="ARBA" id="ARBA00002388"/>
    </source>
</evidence>
<evidence type="ECO:0000313" key="9">
    <source>
        <dbReference type="Proteomes" id="UP000263900"/>
    </source>
</evidence>
<evidence type="ECO:0000313" key="8">
    <source>
        <dbReference type="EMBL" id="AXY77160.1"/>
    </source>
</evidence>
<dbReference type="EC" id="5.2.1.8" evidence="5"/>
<organism evidence="8 9">
    <name type="scientific">Paraflavitalea soli</name>
    <dbReference type="NCBI Taxonomy" id="2315862"/>
    <lineage>
        <taxon>Bacteria</taxon>
        <taxon>Pseudomonadati</taxon>
        <taxon>Bacteroidota</taxon>
        <taxon>Chitinophagia</taxon>
        <taxon>Chitinophagales</taxon>
        <taxon>Chitinophagaceae</taxon>
        <taxon>Paraflavitalea</taxon>
    </lineage>
</organism>
<dbReference type="KEGG" id="pseg:D3H65_25665"/>
<dbReference type="InterPro" id="IPR002130">
    <property type="entry name" value="Cyclophilin-type_PPIase_dom"/>
</dbReference>
<dbReference type="PROSITE" id="PS51257">
    <property type="entry name" value="PROKAR_LIPOPROTEIN"/>
    <property type="match status" value="1"/>
</dbReference>
<dbReference type="PROSITE" id="PS50072">
    <property type="entry name" value="CSA_PPIASE_2"/>
    <property type="match status" value="1"/>
</dbReference>
<keyword evidence="9" id="KW-1185">Reference proteome</keyword>
<sequence length="233" mass="25977">MHKIFILAGLTMITASCNPWLGNGLRKNDRRKDVEMVTDKGTMVIRLSDSTPLHRDNFLKLVRQGFYDSILFHRVIRKFMVQAGDPNSKRSKPGESLGDGGPEYTIPAEFRTSMFHKKGMVAAARTGDDINPQRASSGAQFYIVQGKVFTDVGLDSVEKFRLKGRKLPPAHREVYKTLGGAPHLDQNYTIFGEVIKGLPVIDSIASVPTSGRDGGDRPLQDVRIIKARLVRRK</sequence>
<feature type="domain" description="PPIase cyclophilin-type" evidence="7">
    <location>
        <begin position="41"/>
        <end position="229"/>
    </location>
</feature>
<dbReference type="InterPro" id="IPR029000">
    <property type="entry name" value="Cyclophilin-like_dom_sf"/>
</dbReference>
<dbReference type="OrthoDB" id="9807797at2"/>
<comment type="catalytic activity">
    <reaction evidence="5">
        <text>[protein]-peptidylproline (omega=180) = [protein]-peptidylproline (omega=0)</text>
        <dbReference type="Rhea" id="RHEA:16237"/>
        <dbReference type="Rhea" id="RHEA-COMP:10747"/>
        <dbReference type="Rhea" id="RHEA-COMP:10748"/>
        <dbReference type="ChEBI" id="CHEBI:83833"/>
        <dbReference type="ChEBI" id="CHEBI:83834"/>
        <dbReference type="EC" id="5.2.1.8"/>
    </reaction>
</comment>
<reference evidence="8 9" key="1">
    <citation type="submission" date="2018-09" db="EMBL/GenBank/DDBJ databases">
        <title>Genome sequencing of strain 6GH32-13.</title>
        <authorList>
            <person name="Weon H.-Y."/>
            <person name="Heo J."/>
            <person name="Kwon S.-W."/>
        </authorList>
    </citation>
    <scope>NUCLEOTIDE SEQUENCE [LARGE SCALE GENOMIC DNA]</scope>
    <source>
        <strain evidence="8 9">5GH32-13</strain>
    </source>
</reference>
<dbReference type="Pfam" id="PF00160">
    <property type="entry name" value="Pro_isomerase"/>
    <property type="match status" value="1"/>
</dbReference>
<dbReference type="Proteomes" id="UP000263900">
    <property type="component" value="Chromosome"/>
</dbReference>
<evidence type="ECO:0000259" key="7">
    <source>
        <dbReference type="PROSITE" id="PS50072"/>
    </source>
</evidence>
<accession>A0A3B7MVT0</accession>
<dbReference type="InterPro" id="IPR044666">
    <property type="entry name" value="Cyclophilin_A-like"/>
</dbReference>
<name>A0A3B7MVT0_9BACT</name>
<dbReference type="InterPro" id="IPR024936">
    <property type="entry name" value="Cyclophilin-type_PPIase"/>
</dbReference>
<dbReference type="PIRSF" id="PIRSF001467">
    <property type="entry name" value="Peptidylpro_ismrse"/>
    <property type="match status" value="1"/>
</dbReference>
<feature type="region of interest" description="Disordered" evidence="6">
    <location>
        <begin position="84"/>
        <end position="103"/>
    </location>
</feature>
<dbReference type="EMBL" id="CP032157">
    <property type="protein sequence ID" value="AXY77160.1"/>
    <property type="molecule type" value="Genomic_DNA"/>
</dbReference>
<dbReference type="PANTHER" id="PTHR45625">
    <property type="entry name" value="PEPTIDYL-PROLYL CIS-TRANS ISOMERASE-RELATED"/>
    <property type="match status" value="1"/>
</dbReference>
<comment type="function">
    <text evidence="1 5">PPIases accelerate the folding of proteins. It catalyzes the cis-trans isomerization of proline imidic peptide bonds in oligopeptides.</text>
</comment>
<dbReference type="PANTHER" id="PTHR45625:SF4">
    <property type="entry name" value="PEPTIDYLPROLYL ISOMERASE DOMAIN AND WD REPEAT-CONTAINING PROTEIN 1"/>
    <property type="match status" value="1"/>
</dbReference>
<dbReference type="CDD" id="cd00317">
    <property type="entry name" value="cyclophilin"/>
    <property type="match status" value="1"/>
</dbReference>
<evidence type="ECO:0000256" key="5">
    <source>
        <dbReference type="RuleBase" id="RU363019"/>
    </source>
</evidence>
<dbReference type="AlphaFoldDB" id="A0A3B7MVT0"/>
<dbReference type="PRINTS" id="PR00153">
    <property type="entry name" value="CSAPPISMRASE"/>
</dbReference>
<evidence type="ECO:0000256" key="3">
    <source>
        <dbReference type="ARBA" id="ARBA00023110"/>
    </source>
</evidence>
<dbReference type="GO" id="GO:0003755">
    <property type="term" value="F:peptidyl-prolyl cis-trans isomerase activity"/>
    <property type="evidence" value="ECO:0007669"/>
    <property type="project" value="UniProtKB-UniRule"/>
</dbReference>
<evidence type="ECO:0000256" key="4">
    <source>
        <dbReference type="ARBA" id="ARBA00023235"/>
    </source>
</evidence>